<dbReference type="Gene3D" id="3.10.129.10">
    <property type="entry name" value="Hotdog Thioesterase"/>
    <property type="match status" value="1"/>
</dbReference>
<evidence type="ECO:0000313" key="4">
    <source>
        <dbReference type="Proteomes" id="UP000298642"/>
    </source>
</evidence>
<sequence>MEESLEHIRESAETRMRKNAFMLHNYIELERVEKDRAVFKLDIRPESCNPYGLIHGGAIYTLADNATGAAAHSDGRYYVTQTSALHFLRNQATGTVRASAWVRHRGKSTVLTAVDITGEGGRLLATGEFTFFCVDKALMDQKAAAEQK</sequence>
<gene>
    <name evidence="3" type="ORF">EIO64_10345</name>
</gene>
<proteinExistence type="predicted"/>
<keyword evidence="1" id="KW-0378">Hydrolase</keyword>
<protein>
    <submittedName>
        <fullName evidence="3">PaaI family thioesterase</fullName>
    </submittedName>
</protein>
<dbReference type="PANTHER" id="PTHR42856">
    <property type="entry name" value="ACYL-COENZYME A THIOESTERASE PAAI"/>
    <property type="match status" value="1"/>
</dbReference>
<organism evidence="3 4">
    <name type="scientific">Dysosmobacter welbionis</name>
    <dbReference type="NCBI Taxonomy" id="2093857"/>
    <lineage>
        <taxon>Bacteria</taxon>
        <taxon>Bacillati</taxon>
        <taxon>Bacillota</taxon>
        <taxon>Clostridia</taxon>
        <taxon>Eubacteriales</taxon>
        <taxon>Oscillospiraceae</taxon>
        <taxon>Dysosmobacter</taxon>
    </lineage>
</organism>
<dbReference type="PANTHER" id="PTHR42856:SF1">
    <property type="entry name" value="ACYL-COENZYME A THIOESTERASE PAAI"/>
    <property type="match status" value="1"/>
</dbReference>
<dbReference type="AlphaFoldDB" id="A0A4D7API6"/>
<dbReference type="SUPFAM" id="SSF54637">
    <property type="entry name" value="Thioesterase/thiol ester dehydrase-isomerase"/>
    <property type="match status" value="1"/>
</dbReference>
<keyword evidence="4" id="KW-1185">Reference proteome</keyword>
<evidence type="ECO:0000256" key="1">
    <source>
        <dbReference type="ARBA" id="ARBA00022801"/>
    </source>
</evidence>
<reference evidence="4" key="1">
    <citation type="submission" date="2018-12" db="EMBL/GenBank/DDBJ databases">
        <title>Dusodibacter welbiota gen. nov., sp. nov., isolated from human faeces and emended description of the Oscillibacter genus.</title>
        <authorList>
            <person name="Le Roy T."/>
            <person name="Van der Smissen P."/>
            <person name="Delzenne N."/>
            <person name="Muccioli G."/>
            <person name="Collet J.F."/>
            <person name="Cani P.D."/>
        </authorList>
    </citation>
    <scope>NUCLEOTIDE SEQUENCE [LARGE SCALE GENOMIC DNA]</scope>
    <source>
        <strain evidence="4">J115</strain>
    </source>
</reference>
<dbReference type="NCBIfam" id="TIGR00369">
    <property type="entry name" value="unchar_dom_1"/>
    <property type="match status" value="1"/>
</dbReference>
<feature type="domain" description="Thioesterase" evidence="2">
    <location>
        <begin position="51"/>
        <end position="124"/>
    </location>
</feature>
<dbReference type="RefSeq" id="WP_136891328.1">
    <property type="nucleotide sequence ID" value="NZ_CAUWCU010000023.1"/>
</dbReference>
<evidence type="ECO:0000313" key="3">
    <source>
        <dbReference type="EMBL" id="QCI59568.1"/>
    </source>
</evidence>
<name>A0A4D7API6_9FIRM</name>
<dbReference type="InterPro" id="IPR052723">
    <property type="entry name" value="Acyl-CoA_thioesterase_PaaI"/>
</dbReference>
<dbReference type="CDD" id="cd03443">
    <property type="entry name" value="PaaI_thioesterase"/>
    <property type="match status" value="1"/>
</dbReference>
<dbReference type="Pfam" id="PF03061">
    <property type="entry name" value="4HBT"/>
    <property type="match status" value="1"/>
</dbReference>
<dbReference type="GeneID" id="89520598"/>
<evidence type="ECO:0000259" key="2">
    <source>
        <dbReference type="Pfam" id="PF03061"/>
    </source>
</evidence>
<dbReference type="InterPro" id="IPR006683">
    <property type="entry name" value="Thioestr_dom"/>
</dbReference>
<dbReference type="Proteomes" id="UP000298642">
    <property type="component" value="Chromosome"/>
</dbReference>
<accession>A0A4D7API6</accession>
<dbReference type="GO" id="GO:0016289">
    <property type="term" value="F:acyl-CoA hydrolase activity"/>
    <property type="evidence" value="ECO:0007669"/>
    <property type="project" value="UniProtKB-ARBA"/>
</dbReference>
<dbReference type="EMBL" id="CP034413">
    <property type="protein sequence ID" value="QCI59568.1"/>
    <property type="molecule type" value="Genomic_DNA"/>
</dbReference>
<dbReference type="KEGG" id="obj:EIO64_10345"/>
<dbReference type="InterPro" id="IPR029069">
    <property type="entry name" value="HotDog_dom_sf"/>
</dbReference>
<dbReference type="InterPro" id="IPR003736">
    <property type="entry name" value="PAAI_dom"/>
</dbReference>